<name>A0A9P1BU98_9DINO</name>
<dbReference type="EMBL" id="CAMXCT030000435">
    <property type="protein sequence ID" value="CAL4766087.1"/>
    <property type="molecule type" value="Genomic_DNA"/>
</dbReference>
<sequence length="1338" mass="151165">MREAYERQLILDPESLTTTDGPLAECIPSAPPDTGAAQAAQALTSQLMVIRFDGKVANISVVASQTWLDIGHQAASRFGDLVFDASSHVLLGVGQAPNRGLKVGQTVKLTAVINRPELNGKIGRITKVNGAEVDVALPRGLERLHQDNVMPHNVSVVSRSESFPLDFTAVADTSTVLRVLWLERSPASQTSPKSRASTTGPLRAIGWQYVGMSARKHNLVSLGEFRNFLWNLHLEDSNFAVVSKRFAPTGNYIDYEEVLFLLGRSHLRCKEVPIDALIYEAVVSILGRRTTAHIDRDLGAEDRGLGKRNACKEHCASYFTSFILEAVIWSTILFILFMFFIDECFLDIALEPMMFIPAALAYVVYIVHLACCVRLTRAFANQTEGIESVMLLMDKPRHENPRYNWHVQCYHYRTERRTRRNKDGKTETYTEQVKVITHSASASGTIPSEDLTSEFLPNTMATQTQIETKLDLDFSSSNYLIEYNRWKNFHRRDVYQDSSHAENLPSRVGSCLAVWSQRNMPCWLNAGCYWLANLFDFWLLQSFDYVDRTQAMSFLYRLLAQSRVGKQEYVYAKRCFNIVCFGQNAARVVIEGLRGRDTILSLKKKLIEDGSIDERSPRIFLPPHELQDETRLGECYVQWPGFGLDSWPPKFVAKQKLKGFEMIVNITAMDNAVWEIVKGKRKLKKFCARRLVLDLNENTTVGELKALIEQYVGIPFGRQILSAEVDGTFFGSAEGESYIVDLDEDSCSMEQHGIDRFGRIIHLRVNRFDCNGDFDFAQANFLEEGLCQLLNAFREAEICQGVHTIHGERLPVDEVELEEDPSDRPAMTCGKSVEEPTGAAPDLKRTPQGLLQTGAGEARQTSRHRRSTRRLDQHLKSVRTRRHRSKRSFHQQSSNKSSAADLASSQILASQHSVAERFSVLDLTSQATQKATMQRLFGRHLSEVEHISHVRAIAKSNGSHGWDLVTPADGVEADLTPAEKNVGPRYVKLTEDQRNQIKLLEQELDNEQHPNDSGLLAPLAEQPMLMAMAGGIGASVGNTGSINFDRDLIHRMKMQDLVVMCLLMFVYFATLSFSACLAHRQAANRSRVKFYADPRMYINTADQGGEEAFLEAFNQQPKQVQLRVTGYLPVANNFPGSFFWRDGLYAVAFSFALDLTPWVVRGSPDEPTDTDEEDSGEVGVVTEDFKKLQKYLANDTNDLSIVQMQKHIQWKCWDELAMNIKHQIRQSGFEGVLNIDRTEMEEMCVYKNTQWANFMHGKALKVLLALSVVGWVFYVPYMWIRCTYMPVRCSHYINISISDYWQYIAEGLSANGFLAGEAPQMIFPAQLHQESSEEPHSD</sequence>
<proteinExistence type="predicted"/>
<reference evidence="3" key="1">
    <citation type="submission" date="2022-10" db="EMBL/GenBank/DDBJ databases">
        <authorList>
            <person name="Chen Y."/>
            <person name="Dougan E. K."/>
            <person name="Chan C."/>
            <person name="Rhodes N."/>
            <person name="Thang M."/>
        </authorList>
    </citation>
    <scope>NUCLEOTIDE SEQUENCE</scope>
</reference>
<gene>
    <name evidence="3" type="ORF">C1SCF055_LOCUS6778</name>
</gene>
<keyword evidence="5" id="KW-1185">Reference proteome</keyword>
<dbReference type="EMBL" id="CAMXCT020000435">
    <property type="protein sequence ID" value="CAL1132150.1"/>
    <property type="molecule type" value="Genomic_DNA"/>
</dbReference>
<feature type="transmembrane region" description="Helical" evidence="2">
    <location>
        <begin position="1057"/>
        <end position="1078"/>
    </location>
</feature>
<comment type="caution">
    <text evidence="3">The sequence shown here is derived from an EMBL/GenBank/DDBJ whole genome shotgun (WGS) entry which is preliminary data.</text>
</comment>
<feature type="transmembrane region" description="Helical" evidence="2">
    <location>
        <begin position="1262"/>
        <end position="1280"/>
    </location>
</feature>
<reference evidence="4 5" key="2">
    <citation type="submission" date="2024-05" db="EMBL/GenBank/DDBJ databases">
        <authorList>
            <person name="Chen Y."/>
            <person name="Shah S."/>
            <person name="Dougan E. K."/>
            <person name="Thang M."/>
            <person name="Chan C."/>
        </authorList>
    </citation>
    <scope>NUCLEOTIDE SEQUENCE [LARGE SCALE GENOMIC DNA]</scope>
</reference>
<dbReference type="InterPro" id="IPR029071">
    <property type="entry name" value="Ubiquitin-like_domsf"/>
</dbReference>
<keyword evidence="2" id="KW-1133">Transmembrane helix</keyword>
<keyword evidence="2" id="KW-0472">Membrane</keyword>
<feature type="transmembrane region" description="Helical" evidence="2">
    <location>
        <begin position="353"/>
        <end position="370"/>
    </location>
</feature>
<evidence type="ECO:0000256" key="1">
    <source>
        <dbReference type="SAM" id="MobiDB-lite"/>
    </source>
</evidence>
<dbReference type="Proteomes" id="UP001152797">
    <property type="component" value="Unassembled WGS sequence"/>
</dbReference>
<feature type="compositionally biased region" description="Polar residues" evidence="1">
    <location>
        <begin position="890"/>
        <end position="901"/>
    </location>
</feature>
<accession>A0A9P1BU98</accession>
<evidence type="ECO:0000313" key="4">
    <source>
        <dbReference type="EMBL" id="CAL4766087.1"/>
    </source>
</evidence>
<evidence type="ECO:0000313" key="3">
    <source>
        <dbReference type="EMBL" id="CAI3978775.1"/>
    </source>
</evidence>
<organism evidence="3">
    <name type="scientific">Cladocopium goreaui</name>
    <dbReference type="NCBI Taxonomy" id="2562237"/>
    <lineage>
        <taxon>Eukaryota</taxon>
        <taxon>Sar</taxon>
        <taxon>Alveolata</taxon>
        <taxon>Dinophyceae</taxon>
        <taxon>Suessiales</taxon>
        <taxon>Symbiodiniaceae</taxon>
        <taxon>Cladocopium</taxon>
    </lineage>
</organism>
<dbReference type="CDD" id="cd17039">
    <property type="entry name" value="Ubl_ubiquitin_like"/>
    <property type="match status" value="1"/>
</dbReference>
<evidence type="ECO:0000256" key="2">
    <source>
        <dbReference type="SAM" id="Phobius"/>
    </source>
</evidence>
<keyword evidence="2" id="KW-0812">Transmembrane</keyword>
<feature type="transmembrane region" description="Helical" evidence="2">
    <location>
        <begin position="318"/>
        <end position="341"/>
    </location>
</feature>
<dbReference type="EMBL" id="CAMXCT010000435">
    <property type="protein sequence ID" value="CAI3978775.1"/>
    <property type="molecule type" value="Genomic_DNA"/>
</dbReference>
<dbReference type="OrthoDB" id="441198at2759"/>
<evidence type="ECO:0000313" key="5">
    <source>
        <dbReference type="Proteomes" id="UP001152797"/>
    </source>
</evidence>
<protein>
    <submittedName>
        <fullName evidence="3">Uncharacterized protein</fullName>
    </submittedName>
</protein>
<dbReference type="SUPFAM" id="SSF54236">
    <property type="entry name" value="Ubiquitin-like"/>
    <property type="match status" value="1"/>
</dbReference>
<feature type="compositionally biased region" description="Basic residues" evidence="1">
    <location>
        <begin position="876"/>
        <end position="889"/>
    </location>
</feature>
<feature type="region of interest" description="Disordered" evidence="1">
    <location>
        <begin position="812"/>
        <end position="901"/>
    </location>
</feature>